<dbReference type="CDD" id="cd00446">
    <property type="entry name" value="GrpE"/>
    <property type="match status" value="1"/>
</dbReference>
<dbReference type="Gene3D" id="3.90.20.20">
    <property type="match status" value="1"/>
</dbReference>
<dbReference type="EMBL" id="LN879502">
    <property type="protein sequence ID" value="CUI15941.1"/>
    <property type="molecule type" value="Genomic_DNA"/>
</dbReference>
<dbReference type="PANTHER" id="PTHR21237:SF23">
    <property type="entry name" value="GRPE PROTEIN HOMOLOG, MITOCHONDRIAL"/>
    <property type="match status" value="1"/>
</dbReference>
<keyword evidence="13" id="KW-0175">Coiled coil</keyword>
<dbReference type="Proteomes" id="UP000069902">
    <property type="component" value="Chromosome cPNK"/>
</dbReference>
<feature type="compositionally biased region" description="Polar residues" evidence="14">
    <location>
        <begin position="13"/>
        <end position="35"/>
    </location>
</feature>
<dbReference type="SUPFAM" id="SSF58014">
    <property type="entry name" value="Coiled-coil domain of nucleotide exchange factor GrpE"/>
    <property type="match status" value="1"/>
</dbReference>
<evidence type="ECO:0000256" key="5">
    <source>
        <dbReference type="ARBA" id="ARBA00023016"/>
    </source>
</evidence>
<protein>
    <recommendedName>
        <fullName evidence="8 10">Protein GrpE</fullName>
    </recommendedName>
    <alternativeName>
        <fullName evidence="9 10">HSP-70 cofactor</fullName>
    </alternativeName>
</protein>
<dbReference type="FunCoup" id="A0A0U5JDJ1">
    <property type="interactions" value="356"/>
</dbReference>
<dbReference type="STRING" id="389348.PNK_0304"/>
<evidence type="ECO:0000256" key="11">
    <source>
        <dbReference type="RuleBase" id="RU000639"/>
    </source>
</evidence>
<evidence type="ECO:0000256" key="14">
    <source>
        <dbReference type="SAM" id="MobiDB-lite"/>
    </source>
</evidence>
<comment type="subunit">
    <text evidence="3 10">Homodimer.</text>
</comment>
<dbReference type="GO" id="GO:0000774">
    <property type="term" value="F:adenyl-nucleotide exchange factor activity"/>
    <property type="evidence" value="ECO:0007669"/>
    <property type="project" value="InterPro"/>
</dbReference>
<evidence type="ECO:0000256" key="13">
    <source>
        <dbReference type="SAM" id="Coils"/>
    </source>
</evidence>
<feature type="region of interest" description="Disordered" evidence="14">
    <location>
        <begin position="1"/>
        <end position="35"/>
    </location>
</feature>
<evidence type="ECO:0000256" key="6">
    <source>
        <dbReference type="ARBA" id="ARBA00023186"/>
    </source>
</evidence>
<comment type="similarity">
    <text evidence="2 10 12">Belongs to the GrpE family.</text>
</comment>
<dbReference type="InParanoid" id="A0A0U5JDJ1"/>
<comment type="function">
    <text evidence="7 10 11">Participates actively in the response to hyperosmotic and heat shock by preventing the aggregation of stress-denatured proteins, in association with DnaK and GrpE. It is the nucleotide exchange factor for DnaK and may function as a thermosensor. Unfolded proteins bind initially to DnaJ; upon interaction with the DnaJ-bound protein, DnaK hydrolyzes its bound ATP, resulting in the formation of a stable complex. GrpE releases ADP from DnaK; ATP binding to DnaK triggers the release of the substrate protein, thus completing the reaction cycle. Several rounds of ATP-dependent interactions between DnaJ, DnaK and GrpE are required for fully efficient folding.</text>
</comment>
<reference evidence="16" key="1">
    <citation type="submission" date="2015-09" db="EMBL/GenBank/DDBJ databases">
        <authorList>
            <person name="Bertelli C."/>
        </authorList>
    </citation>
    <scope>NUCLEOTIDE SEQUENCE [LARGE SCALE GENOMIC DNA]</scope>
    <source>
        <strain evidence="16">KNic</strain>
    </source>
</reference>
<dbReference type="GO" id="GO:0042803">
    <property type="term" value="F:protein homodimerization activity"/>
    <property type="evidence" value="ECO:0007669"/>
    <property type="project" value="InterPro"/>
</dbReference>
<dbReference type="PANTHER" id="PTHR21237">
    <property type="entry name" value="GRPE PROTEIN"/>
    <property type="match status" value="1"/>
</dbReference>
<feature type="coiled-coil region" evidence="13">
    <location>
        <begin position="47"/>
        <end position="88"/>
    </location>
</feature>
<dbReference type="InterPro" id="IPR000740">
    <property type="entry name" value="GrpE"/>
</dbReference>
<sequence>MVDQEETKDDTEMSANKQTAQSANGNSSEFQSASINPKQVFVTDEELKAMQKEAIEYKDKYLRLLADAENARKRLQKERQEITRYAVESLVVDFLHPLDNLENALKFAQDMSDEVKNWAFGFQMILAQFKDVLANNGVVAVESQGMQFDPHLHEAVEMIETTSYIPGTIVEESVRGYKMGDRTIRPARVKVAKTATPKESQEKIDENN</sequence>
<organism evidence="15 16">
    <name type="scientific">Candidatus Protochlamydia naegleriophila</name>
    <dbReference type="NCBI Taxonomy" id="389348"/>
    <lineage>
        <taxon>Bacteria</taxon>
        <taxon>Pseudomonadati</taxon>
        <taxon>Chlamydiota</taxon>
        <taxon>Chlamydiia</taxon>
        <taxon>Parachlamydiales</taxon>
        <taxon>Parachlamydiaceae</taxon>
        <taxon>Candidatus Protochlamydia</taxon>
    </lineage>
</organism>
<evidence type="ECO:0000256" key="1">
    <source>
        <dbReference type="ARBA" id="ARBA00004496"/>
    </source>
</evidence>
<evidence type="ECO:0000256" key="10">
    <source>
        <dbReference type="HAMAP-Rule" id="MF_01151"/>
    </source>
</evidence>
<evidence type="ECO:0000313" key="16">
    <source>
        <dbReference type="Proteomes" id="UP000069902"/>
    </source>
</evidence>
<keyword evidence="6 10" id="KW-0143">Chaperone</keyword>
<keyword evidence="16" id="KW-1185">Reference proteome</keyword>
<dbReference type="InterPro" id="IPR013805">
    <property type="entry name" value="GrpE_CC"/>
</dbReference>
<dbReference type="PRINTS" id="PR00773">
    <property type="entry name" value="GRPEPROTEIN"/>
</dbReference>
<gene>
    <name evidence="10 15" type="primary">grpE</name>
    <name evidence="15" type="ORF">PNK_0304</name>
</gene>
<keyword evidence="5 10" id="KW-0346">Stress response</keyword>
<accession>A0A0U5JDJ1</accession>
<dbReference type="PROSITE" id="PS01071">
    <property type="entry name" value="GRPE"/>
    <property type="match status" value="1"/>
</dbReference>
<proteinExistence type="inferred from homology"/>
<evidence type="ECO:0000256" key="4">
    <source>
        <dbReference type="ARBA" id="ARBA00022490"/>
    </source>
</evidence>
<dbReference type="AlphaFoldDB" id="A0A0U5JDJ1"/>
<comment type="subcellular location">
    <subcellularLocation>
        <location evidence="1 10">Cytoplasm</location>
    </subcellularLocation>
</comment>
<dbReference type="GO" id="GO:0051082">
    <property type="term" value="F:unfolded protein binding"/>
    <property type="evidence" value="ECO:0007669"/>
    <property type="project" value="TreeGrafter"/>
</dbReference>
<dbReference type="GO" id="GO:0006457">
    <property type="term" value="P:protein folding"/>
    <property type="evidence" value="ECO:0007669"/>
    <property type="project" value="InterPro"/>
</dbReference>
<dbReference type="GO" id="GO:0005737">
    <property type="term" value="C:cytoplasm"/>
    <property type="evidence" value="ECO:0007669"/>
    <property type="project" value="UniProtKB-SubCell"/>
</dbReference>
<dbReference type="FunFam" id="2.30.22.10:FF:000001">
    <property type="entry name" value="Protein GrpE"/>
    <property type="match status" value="1"/>
</dbReference>
<dbReference type="Pfam" id="PF01025">
    <property type="entry name" value="GrpE"/>
    <property type="match status" value="1"/>
</dbReference>
<evidence type="ECO:0000313" key="15">
    <source>
        <dbReference type="EMBL" id="CUI15941.1"/>
    </source>
</evidence>
<dbReference type="PATRIC" id="fig|389348.3.peg.343"/>
<evidence type="ECO:0000256" key="9">
    <source>
        <dbReference type="ARBA" id="ARBA00076414"/>
    </source>
</evidence>
<dbReference type="NCBIfam" id="NF010738">
    <property type="entry name" value="PRK14140.1"/>
    <property type="match status" value="1"/>
</dbReference>
<dbReference type="Gene3D" id="2.30.22.10">
    <property type="entry name" value="Head domain of nucleotide exchange factor GrpE"/>
    <property type="match status" value="1"/>
</dbReference>
<evidence type="ECO:0000256" key="8">
    <source>
        <dbReference type="ARBA" id="ARBA00072274"/>
    </source>
</evidence>
<keyword evidence="4 10" id="KW-0963">Cytoplasm</keyword>
<name>A0A0U5JDJ1_9BACT</name>
<dbReference type="InterPro" id="IPR009012">
    <property type="entry name" value="GrpE_head"/>
</dbReference>
<evidence type="ECO:0000256" key="2">
    <source>
        <dbReference type="ARBA" id="ARBA00009054"/>
    </source>
</evidence>
<dbReference type="SUPFAM" id="SSF51064">
    <property type="entry name" value="Head domain of nucleotide exchange factor GrpE"/>
    <property type="match status" value="1"/>
</dbReference>
<evidence type="ECO:0000256" key="12">
    <source>
        <dbReference type="RuleBase" id="RU004478"/>
    </source>
</evidence>
<evidence type="ECO:0000256" key="7">
    <source>
        <dbReference type="ARBA" id="ARBA00053401"/>
    </source>
</evidence>
<dbReference type="KEGG" id="pnl:PNK_0304"/>
<dbReference type="GO" id="GO:0051087">
    <property type="term" value="F:protein-folding chaperone binding"/>
    <property type="evidence" value="ECO:0007669"/>
    <property type="project" value="InterPro"/>
</dbReference>
<dbReference type="RefSeq" id="WP_079992753.1">
    <property type="nucleotide sequence ID" value="NZ_LN879502.1"/>
</dbReference>
<evidence type="ECO:0000256" key="3">
    <source>
        <dbReference type="ARBA" id="ARBA00011738"/>
    </source>
</evidence>
<dbReference type="HAMAP" id="MF_01151">
    <property type="entry name" value="GrpE"/>
    <property type="match status" value="1"/>
</dbReference>